<feature type="non-terminal residue" evidence="1">
    <location>
        <position position="56"/>
    </location>
</feature>
<proteinExistence type="predicted"/>
<reference evidence="1 2" key="1">
    <citation type="journal article" date="2021" name="BMC Genomics">
        <title>Datura genome reveals duplications of psychoactive alkaloid biosynthetic genes and high mutation rate following tissue culture.</title>
        <authorList>
            <person name="Rajewski A."/>
            <person name="Carter-House D."/>
            <person name="Stajich J."/>
            <person name="Litt A."/>
        </authorList>
    </citation>
    <scope>NUCLEOTIDE SEQUENCE [LARGE SCALE GENOMIC DNA]</scope>
    <source>
        <strain evidence="1">AR-01</strain>
    </source>
</reference>
<organism evidence="1 2">
    <name type="scientific">Datura stramonium</name>
    <name type="common">Jimsonweed</name>
    <name type="synonym">Common thornapple</name>
    <dbReference type="NCBI Taxonomy" id="4076"/>
    <lineage>
        <taxon>Eukaryota</taxon>
        <taxon>Viridiplantae</taxon>
        <taxon>Streptophyta</taxon>
        <taxon>Embryophyta</taxon>
        <taxon>Tracheophyta</taxon>
        <taxon>Spermatophyta</taxon>
        <taxon>Magnoliopsida</taxon>
        <taxon>eudicotyledons</taxon>
        <taxon>Gunneridae</taxon>
        <taxon>Pentapetalae</taxon>
        <taxon>asterids</taxon>
        <taxon>lamiids</taxon>
        <taxon>Solanales</taxon>
        <taxon>Solanaceae</taxon>
        <taxon>Solanoideae</taxon>
        <taxon>Datureae</taxon>
        <taxon>Datura</taxon>
    </lineage>
</organism>
<accession>A0ABS8SKY1</accession>
<dbReference type="Proteomes" id="UP000823775">
    <property type="component" value="Unassembled WGS sequence"/>
</dbReference>
<evidence type="ECO:0000313" key="1">
    <source>
        <dbReference type="EMBL" id="MCD7459596.1"/>
    </source>
</evidence>
<sequence length="56" mass="6432">TRFKIVRGEGSKEDNLYKWWTGLLQLVSESALGQWWGKSDGEANLNEDAESCWERG</sequence>
<name>A0ABS8SKY1_DATST</name>
<protein>
    <submittedName>
        <fullName evidence="1">Uncharacterized protein</fullName>
    </submittedName>
</protein>
<gene>
    <name evidence="1" type="ORF">HAX54_041408</name>
</gene>
<comment type="caution">
    <text evidence="1">The sequence shown here is derived from an EMBL/GenBank/DDBJ whole genome shotgun (WGS) entry which is preliminary data.</text>
</comment>
<keyword evidence="2" id="KW-1185">Reference proteome</keyword>
<evidence type="ECO:0000313" key="2">
    <source>
        <dbReference type="Proteomes" id="UP000823775"/>
    </source>
</evidence>
<feature type="non-terminal residue" evidence="1">
    <location>
        <position position="1"/>
    </location>
</feature>
<dbReference type="EMBL" id="JACEIK010000597">
    <property type="protein sequence ID" value="MCD7459596.1"/>
    <property type="molecule type" value="Genomic_DNA"/>
</dbReference>